<dbReference type="AlphaFoldDB" id="A0A7X2V6A3"/>
<dbReference type="EMBL" id="WMIB01000021">
    <property type="protein sequence ID" value="MTH55004.1"/>
    <property type="molecule type" value="Genomic_DNA"/>
</dbReference>
<evidence type="ECO:0000313" key="3">
    <source>
        <dbReference type="Proteomes" id="UP000434639"/>
    </source>
</evidence>
<protein>
    <recommendedName>
        <fullName evidence="4">Deaminase</fullName>
    </recommendedName>
</protein>
<dbReference type="OrthoDB" id="4038688at2"/>
<dbReference type="Pfam" id="PF14424">
    <property type="entry name" value="Toxin-deaminase"/>
    <property type="match status" value="1"/>
</dbReference>
<keyword evidence="3" id="KW-1185">Reference proteome</keyword>
<dbReference type="InterPro" id="IPR032721">
    <property type="entry name" value="Toxin-deaminase"/>
</dbReference>
<accession>A0A7X2V6A3</accession>
<evidence type="ECO:0008006" key="4">
    <source>
        <dbReference type="Google" id="ProtNLM"/>
    </source>
</evidence>
<proteinExistence type="predicted"/>
<reference evidence="2 3" key="1">
    <citation type="journal article" date="2017" name="Int. J. Syst. Evol. Microbiol.">
        <title>Bacillus mangrovi sp. nov., isolated from a sediment sample from a mangrove forest.</title>
        <authorList>
            <person name="Gupta V."/>
            <person name="Singh P.K."/>
            <person name="Korpole S."/>
            <person name="Tanuku N.R.S."/>
            <person name="Pinnaka A.K."/>
        </authorList>
    </citation>
    <scope>NUCLEOTIDE SEQUENCE [LARGE SCALE GENOMIC DNA]</scope>
    <source>
        <strain evidence="2 3">KCTC 33872</strain>
    </source>
</reference>
<organism evidence="2 3">
    <name type="scientific">Metabacillus mangrovi</name>
    <dbReference type="NCBI Taxonomy" id="1491830"/>
    <lineage>
        <taxon>Bacteria</taxon>
        <taxon>Bacillati</taxon>
        <taxon>Bacillota</taxon>
        <taxon>Bacilli</taxon>
        <taxon>Bacillales</taxon>
        <taxon>Bacillaceae</taxon>
        <taxon>Metabacillus</taxon>
    </lineage>
</organism>
<evidence type="ECO:0000313" key="2">
    <source>
        <dbReference type="EMBL" id="MTH55004.1"/>
    </source>
</evidence>
<feature type="region of interest" description="Disordered" evidence="1">
    <location>
        <begin position="1"/>
        <end position="20"/>
    </location>
</feature>
<evidence type="ECO:0000256" key="1">
    <source>
        <dbReference type="SAM" id="MobiDB-lite"/>
    </source>
</evidence>
<gene>
    <name evidence="2" type="ORF">GKZ89_16495</name>
</gene>
<sequence length="176" mass="19290">MDGGGVKGAGKSPDKVYPTRPINPIEEAHIIERVKELRGSLPSRYKKSGNFAIAEVNVSGISKTEFYAQSRIDELNGSLNEKTPEISLKPENPIFKATKAAGKDGDSYLRDTDTEYKILNDIASRLGENAEATGRIRLFTELDTCDSCSKVIADFAAKYNKIELEVIHNNGGRLTP</sequence>
<comment type="caution">
    <text evidence="2">The sequence shown here is derived from an EMBL/GenBank/DDBJ whole genome shotgun (WGS) entry which is preliminary data.</text>
</comment>
<dbReference type="Proteomes" id="UP000434639">
    <property type="component" value="Unassembled WGS sequence"/>
</dbReference>
<name>A0A7X2V6A3_9BACI</name>